<dbReference type="EMBL" id="CACTIH010009047">
    <property type="protein sequence ID" value="CAA3020995.1"/>
    <property type="molecule type" value="Genomic_DNA"/>
</dbReference>
<dbReference type="GO" id="GO:0008194">
    <property type="term" value="F:UDP-glycosyltransferase activity"/>
    <property type="evidence" value="ECO:0007669"/>
    <property type="project" value="UniProtKB-ARBA"/>
</dbReference>
<proteinExistence type="predicted"/>
<name>A0A8S0UUV3_OLEEU</name>
<dbReference type="PANTHER" id="PTHR48044">
    <property type="entry name" value="GLYCOSYLTRANSFERASE"/>
    <property type="match status" value="1"/>
</dbReference>
<protein>
    <submittedName>
        <fullName evidence="1">Beta-D-glucosyl crocetin beta-1,6-glucosyltransferase-like</fullName>
    </submittedName>
</protein>
<dbReference type="Proteomes" id="UP000594638">
    <property type="component" value="Unassembled WGS sequence"/>
</dbReference>
<organism evidence="1 2">
    <name type="scientific">Olea europaea subsp. europaea</name>
    <dbReference type="NCBI Taxonomy" id="158383"/>
    <lineage>
        <taxon>Eukaryota</taxon>
        <taxon>Viridiplantae</taxon>
        <taxon>Streptophyta</taxon>
        <taxon>Embryophyta</taxon>
        <taxon>Tracheophyta</taxon>
        <taxon>Spermatophyta</taxon>
        <taxon>Magnoliopsida</taxon>
        <taxon>eudicotyledons</taxon>
        <taxon>Gunneridae</taxon>
        <taxon>Pentapetalae</taxon>
        <taxon>asterids</taxon>
        <taxon>lamiids</taxon>
        <taxon>Lamiales</taxon>
        <taxon>Oleaceae</taxon>
        <taxon>Oleeae</taxon>
        <taxon>Olea</taxon>
    </lineage>
</organism>
<evidence type="ECO:0000313" key="1">
    <source>
        <dbReference type="EMBL" id="CAA3020995.1"/>
    </source>
</evidence>
<dbReference type="Gramene" id="OE9A072714T1">
    <property type="protein sequence ID" value="OE9A072714C1"/>
    <property type="gene ID" value="OE9A072714"/>
</dbReference>
<dbReference type="OrthoDB" id="5835829at2759"/>
<dbReference type="SUPFAM" id="SSF53756">
    <property type="entry name" value="UDP-Glycosyltransferase/glycogen phosphorylase"/>
    <property type="match status" value="1"/>
</dbReference>
<accession>A0A8S0UUV3</accession>
<gene>
    <name evidence="1" type="ORF">OLEA9_A072714</name>
</gene>
<comment type="caution">
    <text evidence="1">The sequence shown here is derived from an EMBL/GenBank/DDBJ whole genome shotgun (WGS) entry which is preliminary data.</text>
</comment>
<dbReference type="AlphaFoldDB" id="A0A8S0UUV3"/>
<keyword evidence="2" id="KW-1185">Reference proteome</keyword>
<dbReference type="PANTHER" id="PTHR48044:SF82">
    <property type="entry name" value="GLYCOSYLTRANSFERASE"/>
    <property type="match status" value="1"/>
</dbReference>
<dbReference type="Gene3D" id="3.40.50.2000">
    <property type="entry name" value="Glycogen Phosphorylase B"/>
    <property type="match status" value="1"/>
</dbReference>
<sequence>MVIYSRLELAKKLSQKNFHMYLCSTAINLTSISKSTENNSGDFSVQLVELHLPSWPELPPSYQTTRNVPPDLMPKLHEAFQLSRSSFAEVIKTIMPDLVIYDLFQPWAATLASSPGIPAVYFATSGAAANSFYQHSTTYGNDTFPYQAIYLRDYERMTIDVLLNIEDSGEDFPFGSFKRSCEIVLMKSCWGIEGKYLNLLSFL</sequence>
<reference evidence="1 2" key="1">
    <citation type="submission" date="2019-12" db="EMBL/GenBank/DDBJ databases">
        <authorList>
            <person name="Alioto T."/>
            <person name="Alioto T."/>
            <person name="Gomez Garrido J."/>
        </authorList>
    </citation>
    <scope>NUCLEOTIDE SEQUENCE [LARGE SCALE GENOMIC DNA]</scope>
</reference>
<dbReference type="GO" id="GO:1901135">
    <property type="term" value="P:carbohydrate derivative metabolic process"/>
    <property type="evidence" value="ECO:0007669"/>
    <property type="project" value="UniProtKB-ARBA"/>
</dbReference>
<evidence type="ECO:0000313" key="2">
    <source>
        <dbReference type="Proteomes" id="UP000594638"/>
    </source>
</evidence>